<protein>
    <recommendedName>
        <fullName evidence="3">C2H2-type domain-containing protein</fullName>
    </recommendedName>
</protein>
<evidence type="ECO:0000313" key="5">
    <source>
        <dbReference type="Proteomes" id="UP000308197"/>
    </source>
</evidence>
<evidence type="ECO:0000256" key="2">
    <source>
        <dbReference type="SAM" id="MobiDB-lite"/>
    </source>
</evidence>
<keyword evidence="5" id="KW-1185">Reference proteome</keyword>
<keyword evidence="1" id="KW-0862">Zinc</keyword>
<dbReference type="InterPro" id="IPR013087">
    <property type="entry name" value="Znf_C2H2_type"/>
</dbReference>
<evidence type="ECO:0000259" key="3">
    <source>
        <dbReference type="PROSITE" id="PS50157"/>
    </source>
</evidence>
<evidence type="ECO:0000256" key="1">
    <source>
        <dbReference type="PROSITE-ProRule" id="PRU00042"/>
    </source>
</evidence>
<keyword evidence="1" id="KW-0863">Zinc-finger</keyword>
<dbReference type="PROSITE" id="PS50157">
    <property type="entry name" value="ZINC_FINGER_C2H2_2"/>
    <property type="match status" value="1"/>
</dbReference>
<reference evidence="4 5" key="1">
    <citation type="journal article" date="2019" name="Nat. Ecol. Evol.">
        <title>Megaphylogeny resolves global patterns of mushroom evolution.</title>
        <authorList>
            <person name="Varga T."/>
            <person name="Krizsan K."/>
            <person name="Foldi C."/>
            <person name="Dima B."/>
            <person name="Sanchez-Garcia M."/>
            <person name="Sanchez-Ramirez S."/>
            <person name="Szollosi G.J."/>
            <person name="Szarkandi J.G."/>
            <person name="Papp V."/>
            <person name="Albert L."/>
            <person name="Andreopoulos W."/>
            <person name="Angelini C."/>
            <person name="Antonin V."/>
            <person name="Barry K.W."/>
            <person name="Bougher N.L."/>
            <person name="Buchanan P."/>
            <person name="Buyck B."/>
            <person name="Bense V."/>
            <person name="Catcheside P."/>
            <person name="Chovatia M."/>
            <person name="Cooper J."/>
            <person name="Damon W."/>
            <person name="Desjardin D."/>
            <person name="Finy P."/>
            <person name="Geml J."/>
            <person name="Haridas S."/>
            <person name="Hughes K."/>
            <person name="Justo A."/>
            <person name="Karasinski D."/>
            <person name="Kautmanova I."/>
            <person name="Kiss B."/>
            <person name="Kocsube S."/>
            <person name="Kotiranta H."/>
            <person name="LaButti K.M."/>
            <person name="Lechner B.E."/>
            <person name="Liimatainen K."/>
            <person name="Lipzen A."/>
            <person name="Lukacs Z."/>
            <person name="Mihaltcheva S."/>
            <person name="Morgado L.N."/>
            <person name="Niskanen T."/>
            <person name="Noordeloos M.E."/>
            <person name="Ohm R.A."/>
            <person name="Ortiz-Santana B."/>
            <person name="Ovrebo C."/>
            <person name="Racz N."/>
            <person name="Riley R."/>
            <person name="Savchenko A."/>
            <person name="Shiryaev A."/>
            <person name="Soop K."/>
            <person name="Spirin V."/>
            <person name="Szebenyi C."/>
            <person name="Tomsovsky M."/>
            <person name="Tulloss R.E."/>
            <person name="Uehling J."/>
            <person name="Grigoriev I.V."/>
            <person name="Vagvolgyi C."/>
            <person name="Papp T."/>
            <person name="Martin F.M."/>
            <person name="Miettinen O."/>
            <person name="Hibbett D.S."/>
            <person name="Nagy L.G."/>
        </authorList>
    </citation>
    <scope>NUCLEOTIDE SEQUENCE [LARGE SCALE GENOMIC DNA]</scope>
    <source>
        <strain evidence="4 5">HHB13444</strain>
    </source>
</reference>
<name>A0A5C3PPW2_9APHY</name>
<dbReference type="AlphaFoldDB" id="A0A5C3PPW2"/>
<evidence type="ECO:0000313" key="4">
    <source>
        <dbReference type="EMBL" id="TFK90330.1"/>
    </source>
</evidence>
<keyword evidence="1" id="KW-0479">Metal-binding</keyword>
<organism evidence="4 5">
    <name type="scientific">Polyporus arcularius HHB13444</name>
    <dbReference type="NCBI Taxonomy" id="1314778"/>
    <lineage>
        <taxon>Eukaryota</taxon>
        <taxon>Fungi</taxon>
        <taxon>Dikarya</taxon>
        <taxon>Basidiomycota</taxon>
        <taxon>Agaricomycotina</taxon>
        <taxon>Agaricomycetes</taxon>
        <taxon>Polyporales</taxon>
        <taxon>Polyporaceae</taxon>
        <taxon>Polyporus</taxon>
    </lineage>
</organism>
<dbReference type="Proteomes" id="UP000308197">
    <property type="component" value="Unassembled WGS sequence"/>
</dbReference>
<feature type="domain" description="C2H2-type" evidence="3">
    <location>
        <begin position="219"/>
        <end position="253"/>
    </location>
</feature>
<feature type="compositionally biased region" description="Polar residues" evidence="2">
    <location>
        <begin position="17"/>
        <end position="32"/>
    </location>
</feature>
<accession>A0A5C3PPW2</accession>
<feature type="region of interest" description="Disordered" evidence="2">
    <location>
        <begin position="1"/>
        <end position="107"/>
    </location>
</feature>
<sequence length="256" mass="27857">MNPPYVTPSYAHGQFHSYGNTSPSFPYNMQGSSDRHAGWQSSSPDDFARSQGYARGDPSSYAHSEIQRQQGHARSGYYPQADHSSYDSRRAHSSAASSGLPANSPRYPVSTASIPPVPYASSYSSFVASHGNHVASAHATQPTTAASARCEWGDRRCTVPVEDTSPSGIARHLRQYHDVAVTDNRNRGMCTWGGCCNKDMFPSSFGKHIAECHLRNMTKQCPHCGADFARADTLSRHIKAFCPNTVNHAGHAYSST</sequence>
<dbReference type="EMBL" id="ML211049">
    <property type="protein sequence ID" value="TFK90330.1"/>
    <property type="molecule type" value="Genomic_DNA"/>
</dbReference>
<gene>
    <name evidence="4" type="ORF">K466DRAFT_583853</name>
</gene>
<dbReference type="InParanoid" id="A0A5C3PPW2"/>
<proteinExistence type="predicted"/>
<dbReference type="GO" id="GO:0008270">
    <property type="term" value="F:zinc ion binding"/>
    <property type="evidence" value="ECO:0007669"/>
    <property type="project" value="UniProtKB-KW"/>
</dbReference>
<dbReference type="STRING" id="1314778.A0A5C3PPW2"/>